<gene>
    <name evidence="2" type="ORF">Cvel_6666</name>
</gene>
<evidence type="ECO:0008006" key="3">
    <source>
        <dbReference type="Google" id="ProtNLM"/>
    </source>
</evidence>
<feature type="signal peptide" evidence="1">
    <location>
        <begin position="1"/>
        <end position="22"/>
    </location>
</feature>
<dbReference type="EMBL" id="CDMZ01002545">
    <property type="protein sequence ID" value="CEM42848.1"/>
    <property type="molecule type" value="Genomic_DNA"/>
</dbReference>
<reference evidence="2" key="1">
    <citation type="submission" date="2014-11" db="EMBL/GenBank/DDBJ databases">
        <authorList>
            <person name="Otto D Thomas"/>
            <person name="Naeem Raeece"/>
        </authorList>
    </citation>
    <scope>NUCLEOTIDE SEQUENCE</scope>
</reference>
<sequence length="450" mass="49740">MSLSLKDAFCLTFFSLLLLVSSQSNKECLDKYCQGQIGPGSYCKTWQDIPTCKGRLRTQTVFCSDVPECPISEPGCGDDPVLCTQNQSTCKRLSEWNFALSECDITTPPSAPGGCKCAYIYGDRNTGEDWFDEVVDAGYDCVYVYAGSVEHYCRGEPTALRWPSEPSTKCCWDEATCLEYGQAAKPTAYVYYDDFGRKSVQKFKEAGLTVYMFLDGVVHPASRSYVADFSLLTEREIKDFAAVTAKLVCDDPYVDGLNWDVEPFDNNQVSFFEELDKHITACGKVWNIFAFSQKFNADMWSRGLGKSGGLLESAYDLKGTPCQCITPNEYKRLVRNHLSRGKSLAAFHGKPYSALFSGGGSTELYEKFTRPSCPFSPCEAAEGCPKRDGCATMQEYMEVVKDVIENDLGGQTAAFNGQCIGLYPYVGTDNLGLFPPVPPGSAVETFMSIQ</sequence>
<proteinExistence type="predicted"/>
<evidence type="ECO:0000256" key="1">
    <source>
        <dbReference type="SAM" id="SignalP"/>
    </source>
</evidence>
<dbReference type="AlphaFoldDB" id="A0A0G4HFK1"/>
<accession>A0A0G4HFK1</accession>
<organism evidence="2">
    <name type="scientific">Chromera velia CCMP2878</name>
    <dbReference type="NCBI Taxonomy" id="1169474"/>
    <lineage>
        <taxon>Eukaryota</taxon>
        <taxon>Sar</taxon>
        <taxon>Alveolata</taxon>
        <taxon>Colpodellida</taxon>
        <taxon>Chromeraceae</taxon>
        <taxon>Chromera</taxon>
    </lineage>
</organism>
<name>A0A0G4HFK1_9ALVE</name>
<protein>
    <recommendedName>
        <fullName evidence="3">GH18 domain-containing protein</fullName>
    </recommendedName>
</protein>
<keyword evidence="1" id="KW-0732">Signal</keyword>
<feature type="chain" id="PRO_5005191923" description="GH18 domain-containing protein" evidence="1">
    <location>
        <begin position="23"/>
        <end position="450"/>
    </location>
</feature>
<dbReference type="VEuPathDB" id="CryptoDB:Cvel_6666"/>
<evidence type="ECO:0000313" key="2">
    <source>
        <dbReference type="EMBL" id="CEM42848.1"/>
    </source>
</evidence>